<dbReference type="InterPro" id="IPR000412">
    <property type="entry name" value="ABC_2_transport"/>
</dbReference>
<feature type="transmembrane region" description="Helical" evidence="6">
    <location>
        <begin position="69"/>
        <end position="91"/>
    </location>
</feature>
<sequence>MKLDAIRHAAPPPPSVFRAHLQELRCELLRMLREPMYVIPTLLFPALFYAMFGLLMGGRSGGGAAQYLLATYGVFGTLGAALFGFGVTVANDRERGLFALRRALPAPRSSWITARLAKAMLFSLVVSLELALLASMFGGVSLSPMQWAALWGINVLGAIPFGAIGLLLGVTCSANAAPAVVNILFLPMAFLSGLWLPLSMLPDVFARLAPVWPAWHHAQLALGVVGQDAGGAPWLHAGALVATGLVCAAIALQRLARVG</sequence>
<dbReference type="PANTHER" id="PTHR43229:SF2">
    <property type="entry name" value="NODULATION PROTEIN J"/>
    <property type="match status" value="1"/>
</dbReference>
<dbReference type="PIRSF" id="PIRSF006648">
    <property type="entry name" value="DrrB"/>
    <property type="match status" value="1"/>
</dbReference>
<organism evidence="8 9">
    <name type="scientific">Luteimonas terrae</name>
    <dbReference type="NCBI Taxonomy" id="1530191"/>
    <lineage>
        <taxon>Bacteria</taxon>
        <taxon>Pseudomonadati</taxon>
        <taxon>Pseudomonadota</taxon>
        <taxon>Gammaproteobacteria</taxon>
        <taxon>Lysobacterales</taxon>
        <taxon>Lysobacteraceae</taxon>
        <taxon>Luteimonas</taxon>
    </lineage>
</organism>
<feature type="transmembrane region" description="Helical" evidence="6">
    <location>
        <begin position="234"/>
        <end position="252"/>
    </location>
</feature>
<feature type="transmembrane region" description="Helical" evidence="6">
    <location>
        <begin position="179"/>
        <end position="198"/>
    </location>
</feature>
<keyword evidence="5 6" id="KW-0472">Membrane</keyword>
<feature type="transmembrane region" description="Helical" evidence="6">
    <location>
        <begin position="149"/>
        <end position="172"/>
    </location>
</feature>
<dbReference type="GO" id="GO:0140359">
    <property type="term" value="F:ABC-type transporter activity"/>
    <property type="evidence" value="ECO:0007669"/>
    <property type="project" value="InterPro"/>
</dbReference>
<dbReference type="OrthoDB" id="9786643at2"/>
<feature type="domain" description="ABC-2 type transporter transmembrane" evidence="7">
    <location>
        <begin position="27"/>
        <end position="209"/>
    </location>
</feature>
<evidence type="ECO:0000313" key="9">
    <source>
        <dbReference type="Proteomes" id="UP000295543"/>
    </source>
</evidence>
<comment type="subcellular location">
    <subcellularLocation>
        <location evidence="1">Membrane</location>
        <topology evidence="1">Multi-pass membrane protein</topology>
    </subcellularLocation>
</comment>
<evidence type="ECO:0000256" key="2">
    <source>
        <dbReference type="ARBA" id="ARBA00007783"/>
    </source>
</evidence>
<evidence type="ECO:0000256" key="3">
    <source>
        <dbReference type="ARBA" id="ARBA00022692"/>
    </source>
</evidence>
<gene>
    <name evidence="8" type="ORF">E2F49_09020</name>
</gene>
<evidence type="ECO:0000259" key="7">
    <source>
        <dbReference type="Pfam" id="PF01061"/>
    </source>
</evidence>
<dbReference type="InterPro" id="IPR051784">
    <property type="entry name" value="Nod_factor_ABC_transporter"/>
</dbReference>
<accession>A0A4R5UAG3</accession>
<evidence type="ECO:0000256" key="6">
    <source>
        <dbReference type="SAM" id="Phobius"/>
    </source>
</evidence>
<dbReference type="GO" id="GO:0043190">
    <property type="term" value="C:ATP-binding cassette (ABC) transporter complex"/>
    <property type="evidence" value="ECO:0007669"/>
    <property type="project" value="InterPro"/>
</dbReference>
<comment type="similarity">
    <text evidence="2">Belongs to the ABC-2 integral membrane protein family.</text>
</comment>
<reference evidence="8 9" key="1">
    <citation type="submission" date="2019-03" db="EMBL/GenBank/DDBJ databases">
        <title>Luteimonas zhaokaii sp.nov., isolated from the rectal contents of Plateau pika in Yushu, Qinghai Province, China.</title>
        <authorList>
            <person name="Zhang G."/>
        </authorList>
    </citation>
    <scope>NUCLEOTIDE SEQUENCE [LARGE SCALE GENOMIC DNA]</scope>
    <source>
        <strain evidence="8 9">THG-MD21</strain>
    </source>
</reference>
<proteinExistence type="inferred from homology"/>
<evidence type="ECO:0000313" key="8">
    <source>
        <dbReference type="EMBL" id="TDK31576.1"/>
    </source>
</evidence>
<dbReference type="InterPro" id="IPR013525">
    <property type="entry name" value="ABC2_TM"/>
</dbReference>
<dbReference type="RefSeq" id="WP_133393597.1">
    <property type="nucleotide sequence ID" value="NZ_SMTG01000003.1"/>
</dbReference>
<dbReference type="EMBL" id="SMTG01000003">
    <property type="protein sequence ID" value="TDK31576.1"/>
    <property type="molecule type" value="Genomic_DNA"/>
</dbReference>
<keyword evidence="9" id="KW-1185">Reference proteome</keyword>
<dbReference type="Proteomes" id="UP000295543">
    <property type="component" value="Unassembled WGS sequence"/>
</dbReference>
<keyword evidence="4 6" id="KW-1133">Transmembrane helix</keyword>
<dbReference type="Pfam" id="PF01061">
    <property type="entry name" value="ABC2_membrane"/>
    <property type="match status" value="1"/>
</dbReference>
<feature type="transmembrane region" description="Helical" evidence="6">
    <location>
        <begin position="112"/>
        <end position="137"/>
    </location>
</feature>
<evidence type="ECO:0000256" key="1">
    <source>
        <dbReference type="ARBA" id="ARBA00004141"/>
    </source>
</evidence>
<keyword evidence="3 6" id="KW-0812">Transmembrane</keyword>
<name>A0A4R5UAG3_9GAMM</name>
<evidence type="ECO:0000256" key="5">
    <source>
        <dbReference type="ARBA" id="ARBA00023136"/>
    </source>
</evidence>
<dbReference type="AlphaFoldDB" id="A0A4R5UAG3"/>
<comment type="caution">
    <text evidence="8">The sequence shown here is derived from an EMBL/GenBank/DDBJ whole genome shotgun (WGS) entry which is preliminary data.</text>
</comment>
<feature type="transmembrane region" description="Helical" evidence="6">
    <location>
        <begin position="37"/>
        <end position="57"/>
    </location>
</feature>
<evidence type="ECO:0000256" key="4">
    <source>
        <dbReference type="ARBA" id="ARBA00022989"/>
    </source>
</evidence>
<dbReference type="PANTHER" id="PTHR43229">
    <property type="entry name" value="NODULATION PROTEIN J"/>
    <property type="match status" value="1"/>
</dbReference>
<protein>
    <submittedName>
        <fullName evidence="8">ABC transporter permease</fullName>
    </submittedName>
</protein>